<dbReference type="InterPro" id="IPR036116">
    <property type="entry name" value="FN3_sf"/>
</dbReference>
<feature type="domain" description="Fibronectin type-III" evidence="4">
    <location>
        <begin position="430"/>
        <end position="523"/>
    </location>
</feature>
<reference evidence="5" key="1">
    <citation type="submission" date="2021-01" db="EMBL/GenBank/DDBJ databases">
        <authorList>
            <person name="Li R."/>
            <person name="Bekaert M."/>
        </authorList>
    </citation>
    <scope>NUCLEOTIDE SEQUENCE</scope>
    <source>
        <strain evidence="5">Farmed</strain>
    </source>
</reference>
<dbReference type="InterPro" id="IPR050964">
    <property type="entry name" value="Striated_Muscle_Regulatory"/>
</dbReference>
<dbReference type="InterPro" id="IPR013783">
    <property type="entry name" value="Ig-like_fold"/>
</dbReference>
<protein>
    <submittedName>
        <fullName evidence="5">SDK</fullName>
    </submittedName>
</protein>
<evidence type="ECO:0000259" key="4">
    <source>
        <dbReference type="PROSITE" id="PS50853"/>
    </source>
</evidence>
<keyword evidence="3" id="KW-1133">Transmembrane helix</keyword>
<dbReference type="PROSITE" id="PS50853">
    <property type="entry name" value="FN3"/>
    <property type="match status" value="7"/>
</dbReference>
<keyword evidence="3" id="KW-0472">Membrane</keyword>
<keyword evidence="1" id="KW-0677">Repeat</keyword>
<dbReference type="AlphaFoldDB" id="A0A812DFD5"/>
<dbReference type="PANTHER" id="PTHR13817:SF166">
    <property type="entry name" value="NEURONAL IGCAM-RELATED"/>
    <property type="match status" value="1"/>
</dbReference>
<dbReference type="PANTHER" id="PTHR13817">
    <property type="entry name" value="TITIN"/>
    <property type="match status" value="1"/>
</dbReference>
<dbReference type="GO" id="GO:0007416">
    <property type="term" value="P:synapse assembly"/>
    <property type="evidence" value="ECO:0007669"/>
    <property type="project" value="TreeGrafter"/>
</dbReference>
<dbReference type="InterPro" id="IPR003961">
    <property type="entry name" value="FN3_dom"/>
</dbReference>
<dbReference type="Gene3D" id="2.60.40.10">
    <property type="entry name" value="Immunoglobulins"/>
    <property type="match status" value="7"/>
</dbReference>
<keyword evidence="3" id="KW-0812">Transmembrane</keyword>
<feature type="domain" description="Fibronectin type-III" evidence="4">
    <location>
        <begin position="28"/>
        <end position="120"/>
    </location>
</feature>
<dbReference type="FunFam" id="2.60.40.10:FF:000028">
    <property type="entry name" value="Neuronal cell adhesion molecule"/>
    <property type="match status" value="2"/>
</dbReference>
<dbReference type="Proteomes" id="UP000597762">
    <property type="component" value="Unassembled WGS sequence"/>
</dbReference>
<dbReference type="GO" id="GO:0007156">
    <property type="term" value="P:homophilic cell adhesion via plasma membrane adhesion molecules"/>
    <property type="evidence" value="ECO:0007669"/>
    <property type="project" value="TreeGrafter"/>
</dbReference>
<organism evidence="5 6">
    <name type="scientific">Acanthosepion pharaonis</name>
    <name type="common">Pharaoh cuttlefish</name>
    <name type="synonym">Sepia pharaonis</name>
    <dbReference type="NCBI Taxonomy" id="158019"/>
    <lineage>
        <taxon>Eukaryota</taxon>
        <taxon>Metazoa</taxon>
        <taxon>Spiralia</taxon>
        <taxon>Lophotrochozoa</taxon>
        <taxon>Mollusca</taxon>
        <taxon>Cephalopoda</taxon>
        <taxon>Coleoidea</taxon>
        <taxon>Decapodiformes</taxon>
        <taxon>Sepiida</taxon>
        <taxon>Sepiina</taxon>
        <taxon>Sepiidae</taxon>
        <taxon>Acanthosepion</taxon>
    </lineage>
</organism>
<feature type="compositionally biased region" description="Pro residues" evidence="2">
    <location>
        <begin position="802"/>
        <end position="811"/>
    </location>
</feature>
<feature type="transmembrane region" description="Helical" evidence="3">
    <location>
        <begin position="761"/>
        <end position="786"/>
    </location>
</feature>
<evidence type="ECO:0000256" key="2">
    <source>
        <dbReference type="SAM" id="MobiDB-lite"/>
    </source>
</evidence>
<evidence type="ECO:0000313" key="6">
    <source>
        <dbReference type="Proteomes" id="UP000597762"/>
    </source>
</evidence>
<evidence type="ECO:0000313" key="5">
    <source>
        <dbReference type="EMBL" id="CAE1297111.1"/>
    </source>
</evidence>
<comment type="caution">
    <text evidence="5">The sequence shown here is derived from an EMBL/GenBank/DDBJ whole genome shotgun (WGS) entry which is preliminary data.</text>
</comment>
<name>A0A812DFD5_ACAPH</name>
<dbReference type="CDD" id="cd00063">
    <property type="entry name" value="FN3"/>
    <property type="match status" value="7"/>
</dbReference>
<feature type="domain" description="Fibronectin type-III" evidence="4">
    <location>
        <begin position="121"/>
        <end position="219"/>
    </location>
</feature>
<accession>A0A812DFD5</accession>
<dbReference type="SUPFAM" id="SSF49265">
    <property type="entry name" value="Fibronectin type III"/>
    <property type="match status" value="4"/>
</dbReference>
<feature type="domain" description="Fibronectin type-III" evidence="4">
    <location>
        <begin position="224"/>
        <end position="322"/>
    </location>
</feature>
<feature type="domain" description="Fibronectin type-III" evidence="4">
    <location>
        <begin position="327"/>
        <end position="428"/>
    </location>
</feature>
<sequence>MRSFNSVGKSLFSPTVVQKTMESVPSSGPSNVTGKALSSTTIKVKWGDVPLFEQNGFIIIYQSKDPKEASNFRVVSNNTKSIILKKLLKYVIYDIQVLAFTKMGDGVPSKPKLLIRTLEDVPDPPIIIYFPVVTYKMARVVWAPPTKPNGIIIAYRVSYVLQNKLSNKQESYTEVNATVHEFTASGLLRETYYNFSVAAKTNSGWGKPAIVQVFTMKDRSAPESPSKPIILSQVQARSVSISWQNGNDGYGPLRNFTIQFKTTDQGEDNWDTVPDVVPPDVTTFTVSGLKPNTTYRFRVAATNDIGTSPFSNSSGDVSTLQDVPEKAPTNVKVVSITTDSVNVTWEVPNSSTWNGPLLGFIVQYRQDDLAEFQQEDITYKSKRNSIWCQLSSLNKFVNYEFRVIAYNEIGKSPASKPFIYFVGYAPPSAAPVNVTAEALNGTRVKVTWDPPPQVSQNGKISGYKVKYFRLSRPSKTNSMTTLNTFVILDHLAMYSKYSISILAFNTAGQGPRANEVIVQTKQGAPGPPGNLTFFSIMLQSLNVSWTRPKKPNGIIKFYEVTYHQEYTDEGRKMVQLNVPGNQLFYHAKELEENKTYIFTVRAKTIHLGKKIAGSITTGPQKGSPDSPNKPLCEMTTRGVNISWSNQDEGHYPILKYLLQARKEDPQSSQTYRTKRETEAVSTKRGVWSTILLKESPQTGALLNVHSLDAGDIYQFRVMAINWLGISFPSEPSEALRIEDPSTGSLVDGKRHLIARPFHTEWWFLVIIALSGLIVIMTVILLLVLVGRKKRMKRESMRKRNTPPLPLEPPPVDDGGFTTFDRRSVY</sequence>
<gene>
    <name evidence="5" type="ORF">SPHA_51829</name>
</gene>
<keyword evidence="6" id="KW-1185">Reference proteome</keyword>
<dbReference type="OrthoDB" id="6158926at2759"/>
<dbReference type="Pfam" id="PF00041">
    <property type="entry name" value="fn3"/>
    <property type="match status" value="7"/>
</dbReference>
<feature type="region of interest" description="Disordered" evidence="2">
    <location>
        <begin position="794"/>
        <end position="825"/>
    </location>
</feature>
<dbReference type="EMBL" id="CAHIKZ030003165">
    <property type="protein sequence ID" value="CAE1297111.1"/>
    <property type="molecule type" value="Genomic_DNA"/>
</dbReference>
<feature type="domain" description="Fibronectin type-III" evidence="4">
    <location>
        <begin position="623"/>
        <end position="740"/>
    </location>
</feature>
<dbReference type="SMART" id="SM00060">
    <property type="entry name" value="FN3"/>
    <property type="match status" value="7"/>
</dbReference>
<feature type="domain" description="Fibronectin type-III" evidence="4">
    <location>
        <begin position="527"/>
        <end position="621"/>
    </location>
</feature>
<evidence type="ECO:0000256" key="1">
    <source>
        <dbReference type="ARBA" id="ARBA00022737"/>
    </source>
</evidence>
<evidence type="ECO:0000256" key="3">
    <source>
        <dbReference type="SAM" id="Phobius"/>
    </source>
</evidence>
<proteinExistence type="predicted"/>
<dbReference type="GO" id="GO:0045202">
    <property type="term" value="C:synapse"/>
    <property type="evidence" value="ECO:0007669"/>
    <property type="project" value="TreeGrafter"/>
</dbReference>